<organism evidence="1 2">
    <name type="scientific">Terfezia boudieri ATCC MYA-4762</name>
    <dbReference type="NCBI Taxonomy" id="1051890"/>
    <lineage>
        <taxon>Eukaryota</taxon>
        <taxon>Fungi</taxon>
        <taxon>Dikarya</taxon>
        <taxon>Ascomycota</taxon>
        <taxon>Pezizomycotina</taxon>
        <taxon>Pezizomycetes</taxon>
        <taxon>Pezizales</taxon>
        <taxon>Pezizaceae</taxon>
        <taxon>Terfezia</taxon>
    </lineage>
</organism>
<dbReference type="EMBL" id="ML121554">
    <property type="protein sequence ID" value="RPB22080.1"/>
    <property type="molecule type" value="Genomic_DNA"/>
</dbReference>
<dbReference type="InParanoid" id="A0A3N4LGR4"/>
<dbReference type="SUPFAM" id="SSF110221">
    <property type="entry name" value="AbfB domain"/>
    <property type="match status" value="1"/>
</dbReference>
<dbReference type="CDD" id="cd00257">
    <property type="entry name" value="beta-trefoil_FSCN-like"/>
    <property type="match status" value="1"/>
</dbReference>
<dbReference type="GO" id="GO:0046556">
    <property type="term" value="F:alpha-L-arabinofuranosidase activity"/>
    <property type="evidence" value="ECO:0007669"/>
    <property type="project" value="InterPro"/>
</dbReference>
<dbReference type="Gene3D" id="2.80.10.50">
    <property type="match status" value="1"/>
</dbReference>
<name>A0A3N4LGR4_9PEZI</name>
<sequence length="143" mass="15927">MAPVVAIAFKNREFYLSLLGENTHEYNEFGSGKAETRHWAQAWEFFLLHYNDDGSVSFESQAFPNVYLRLSGHDNTVNAQFGAREWEKFKIVRKPASFDGYAGSVGITSTAFPGKFLSIASDGAVKVAEEFGQSEEFEIVVIG</sequence>
<dbReference type="AlphaFoldDB" id="A0A3N4LGR4"/>
<dbReference type="GO" id="GO:0046373">
    <property type="term" value="P:L-arabinose metabolic process"/>
    <property type="evidence" value="ECO:0007669"/>
    <property type="project" value="InterPro"/>
</dbReference>
<accession>A0A3N4LGR4</accession>
<protein>
    <submittedName>
        <fullName evidence="1">Uncharacterized protein</fullName>
    </submittedName>
</protein>
<reference evidence="1 2" key="1">
    <citation type="journal article" date="2018" name="Nat. Ecol. Evol.">
        <title>Pezizomycetes genomes reveal the molecular basis of ectomycorrhizal truffle lifestyle.</title>
        <authorList>
            <person name="Murat C."/>
            <person name="Payen T."/>
            <person name="Noel B."/>
            <person name="Kuo A."/>
            <person name="Morin E."/>
            <person name="Chen J."/>
            <person name="Kohler A."/>
            <person name="Krizsan K."/>
            <person name="Balestrini R."/>
            <person name="Da Silva C."/>
            <person name="Montanini B."/>
            <person name="Hainaut M."/>
            <person name="Levati E."/>
            <person name="Barry K.W."/>
            <person name="Belfiori B."/>
            <person name="Cichocki N."/>
            <person name="Clum A."/>
            <person name="Dockter R.B."/>
            <person name="Fauchery L."/>
            <person name="Guy J."/>
            <person name="Iotti M."/>
            <person name="Le Tacon F."/>
            <person name="Lindquist E.A."/>
            <person name="Lipzen A."/>
            <person name="Malagnac F."/>
            <person name="Mello A."/>
            <person name="Molinier V."/>
            <person name="Miyauchi S."/>
            <person name="Poulain J."/>
            <person name="Riccioni C."/>
            <person name="Rubini A."/>
            <person name="Sitrit Y."/>
            <person name="Splivallo R."/>
            <person name="Traeger S."/>
            <person name="Wang M."/>
            <person name="Zifcakova L."/>
            <person name="Wipf D."/>
            <person name="Zambonelli A."/>
            <person name="Paolocci F."/>
            <person name="Nowrousian M."/>
            <person name="Ottonello S."/>
            <person name="Baldrian P."/>
            <person name="Spatafora J.W."/>
            <person name="Henrissat B."/>
            <person name="Nagy L.G."/>
            <person name="Aury J.M."/>
            <person name="Wincker P."/>
            <person name="Grigoriev I.V."/>
            <person name="Bonfante P."/>
            <person name="Martin F.M."/>
        </authorList>
    </citation>
    <scope>NUCLEOTIDE SEQUENCE [LARGE SCALE GENOMIC DNA]</scope>
    <source>
        <strain evidence="1 2">ATCC MYA-4762</strain>
    </source>
</reference>
<evidence type="ECO:0000313" key="2">
    <source>
        <dbReference type="Proteomes" id="UP000267821"/>
    </source>
</evidence>
<keyword evidence="2" id="KW-1185">Reference proteome</keyword>
<gene>
    <name evidence="1" type="ORF">L211DRAFT_827185</name>
</gene>
<dbReference type="Proteomes" id="UP000267821">
    <property type="component" value="Unassembled WGS sequence"/>
</dbReference>
<dbReference type="OrthoDB" id="188042at2759"/>
<dbReference type="InterPro" id="IPR036195">
    <property type="entry name" value="AbfB_ABD_sf"/>
</dbReference>
<evidence type="ECO:0000313" key="1">
    <source>
        <dbReference type="EMBL" id="RPB22080.1"/>
    </source>
</evidence>
<proteinExistence type="predicted"/>